<name>A0A9X3BET1_9BACT</name>
<keyword evidence="8" id="KW-0560">Oxidoreductase</keyword>
<evidence type="ECO:0000256" key="1">
    <source>
        <dbReference type="ARBA" id="ARBA00001917"/>
    </source>
</evidence>
<comment type="cofactor">
    <cofactor evidence="2">
        <name>FAD</name>
        <dbReference type="ChEBI" id="CHEBI:57692"/>
    </cofactor>
</comment>
<dbReference type="SUPFAM" id="SSF52218">
    <property type="entry name" value="Flavoproteins"/>
    <property type="match status" value="1"/>
</dbReference>
<gene>
    <name evidence="13" type="ORF">OCK74_00670</name>
</gene>
<dbReference type="Gene3D" id="3.40.50.360">
    <property type="match status" value="1"/>
</dbReference>
<keyword evidence="9" id="KW-0198">Cysteine biosynthesis</keyword>
<evidence type="ECO:0000313" key="13">
    <source>
        <dbReference type="EMBL" id="MCU7547599.1"/>
    </source>
</evidence>
<comment type="catalytic activity">
    <reaction evidence="10">
        <text>hydrogen sulfide + 3 NADP(+) + 3 H2O = sulfite + 3 NADPH + 4 H(+)</text>
        <dbReference type="Rhea" id="RHEA:13801"/>
        <dbReference type="ChEBI" id="CHEBI:15377"/>
        <dbReference type="ChEBI" id="CHEBI:15378"/>
        <dbReference type="ChEBI" id="CHEBI:17359"/>
        <dbReference type="ChEBI" id="CHEBI:29919"/>
        <dbReference type="ChEBI" id="CHEBI:57783"/>
        <dbReference type="ChEBI" id="CHEBI:58349"/>
        <dbReference type="EC" id="1.8.1.2"/>
    </reaction>
</comment>
<dbReference type="PROSITE" id="PS50902">
    <property type="entry name" value="FLAVODOXIN_LIKE"/>
    <property type="match status" value="1"/>
</dbReference>
<dbReference type="Gene3D" id="3.40.50.80">
    <property type="entry name" value="Nucleotide-binding domain of ferredoxin-NADP reductase (FNR) module"/>
    <property type="match status" value="1"/>
</dbReference>
<dbReference type="PRINTS" id="PR00369">
    <property type="entry name" value="FLAVODOXIN"/>
</dbReference>
<dbReference type="GO" id="GO:0005829">
    <property type="term" value="C:cytosol"/>
    <property type="evidence" value="ECO:0007669"/>
    <property type="project" value="TreeGrafter"/>
</dbReference>
<reference evidence="13" key="1">
    <citation type="submission" date="2022-09" db="EMBL/GenBank/DDBJ databases">
        <authorList>
            <person name="Yuan C."/>
            <person name="Ke Z."/>
        </authorList>
    </citation>
    <scope>NUCLEOTIDE SEQUENCE</scope>
    <source>
        <strain evidence="13">LB-8</strain>
    </source>
</reference>
<dbReference type="FunFam" id="3.40.50.80:FF:000001">
    <property type="entry name" value="NADPH--cytochrome P450 reductase 1"/>
    <property type="match status" value="1"/>
</dbReference>
<dbReference type="InterPro" id="IPR001094">
    <property type="entry name" value="Flavdoxin-like"/>
</dbReference>
<dbReference type="PROSITE" id="PS51384">
    <property type="entry name" value="FAD_FR"/>
    <property type="match status" value="1"/>
</dbReference>
<dbReference type="Pfam" id="PF00175">
    <property type="entry name" value="NAD_binding_1"/>
    <property type="match status" value="1"/>
</dbReference>
<dbReference type="EMBL" id="JAOTIF010000001">
    <property type="protein sequence ID" value="MCU7547599.1"/>
    <property type="molecule type" value="Genomic_DNA"/>
</dbReference>
<evidence type="ECO:0000256" key="6">
    <source>
        <dbReference type="ARBA" id="ARBA00022827"/>
    </source>
</evidence>
<feature type="domain" description="Flavodoxin-like" evidence="11">
    <location>
        <begin position="54"/>
        <end position="191"/>
    </location>
</feature>
<dbReference type="InterPro" id="IPR029039">
    <property type="entry name" value="Flavoprotein-like_sf"/>
</dbReference>
<dbReference type="Gene3D" id="2.40.30.10">
    <property type="entry name" value="Translation factors"/>
    <property type="match status" value="1"/>
</dbReference>
<dbReference type="SUPFAM" id="SSF63380">
    <property type="entry name" value="Riboflavin synthase domain-like"/>
    <property type="match status" value="1"/>
</dbReference>
<keyword evidence="7" id="KW-0521">NADP</keyword>
<dbReference type="GO" id="GO:0050660">
    <property type="term" value="F:flavin adenine dinucleotide binding"/>
    <property type="evidence" value="ECO:0007669"/>
    <property type="project" value="TreeGrafter"/>
</dbReference>
<keyword evidence="5" id="KW-0288">FMN</keyword>
<dbReference type="SUPFAM" id="SSF52343">
    <property type="entry name" value="Ferredoxin reductase-like, C-terminal NADP-linked domain"/>
    <property type="match status" value="1"/>
</dbReference>
<evidence type="ECO:0000256" key="9">
    <source>
        <dbReference type="ARBA" id="ARBA00023192"/>
    </source>
</evidence>
<reference evidence="13" key="2">
    <citation type="submission" date="2023-04" db="EMBL/GenBank/DDBJ databases">
        <title>Paracnuella aquatica gen. nov., sp. nov., a member of the family Chitinophagaceae isolated from a hot spring.</title>
        <authorList>
            <person name="Wang C."/>
        </authorList>
    </citation>
    <scope>NUCLEOTIDE SEQUENCE</scope>
    <source>
        <strain evidence="13">LB-8</strain>
    </source>
</reference>
<dbReference type="InterPro" id="IPR023173">
    <property type="entry name" value="NADPH_Cyt_P450_Rdtase_alpha"/>
</dbReference>
<dbReference type="GO" id="GO:0019344">
    <property type="term" value="P:cysteine biosynthetic process"/>
    <property type="evidence" value="ECO:0007669"/>
    <property type="project" value="UniProtKB-KW"/>
</dbReference>
<organism evidence="13 14">
    <name type="scientific">Paraflavisolibacter caeni</name>
    <dbReference type="NCBI Taxonomy" id="2982496"/>
    <lineage>
        <taxon>Bacteria</taxon>
        <taxon>Pseudomonadati</taxon>
        <taxon>Bacteroidota</taxon>
        <taxon>Chitinophagia</taxon>
        <taxon>Chitinophagales</taxon>
        <taxon>Chitinophagaceae</taxon>
        <taxon>Paraflavisolibacter</taxon>
    </lineage>
</organism>
<evidence type="ECO:0000256" key="7">
    <source>
        <dbReference type="ARBA" id="ARBA00022857"/>
    </source>
</evidence>
<evidence type="ECO:0000256" key="8">
    <source>
        <dbReference type="ARBA" id="ARBA00023002"/>
    </source>
</evidence>
<dbReference type="AlphaFoldDB" id="A0A9X3BET1"/>
<evidence type="ECO:0000256" key="5">
    <source>
        <dbReference type="ARBA" id="ARBA00022643"/>
    </source>
</evidence>
<comment type="caution">
    <text evidence="13">The sequence shown here is derived from an EMBL/GenBank/DDBJ whole genome shotgun (WGS) entry which is preliminary data.</text>
</comment>
<evidence type="ECO:0000259" key="11">
    <source>
        <dbReference type="PROSITE" id="PS50902"/>
    </source>
</evidence>
<accession>A0A9X3BET1</accession>
<dbReference type="PANTHER" id="PTHR19384:SF128">
    <property type="entry name" value="NADPH OXIDOREDUCTASE A"/>
    <property type="match status" value="1"/>
</dbReference>
<dbReference type="InterPro" id="IPR003097">
    <property type="entry name" value="CysJ-like_FAD-binding"/>
</dbReference>
<dbReference type="PANTHER" id="PTHR19384">
    <property type="entry name" value="NITRIC OXIDE SYNTHASE-RELATED"/>
    <property type="match status" value="1"/>
</dbReference>
<evidence type="ECO:0000259" key="12">
    <source>
        <dbReference type="PROSITE" id="PS51384"/>
    </source>
</evidence>
<dbReference type="Gene3D" id="1.20.990.10">
    <property type="entry name" value="NADPH-cytochrome p450 Reductase, Chain A, domain 3"/>
    <property type="match status" value="1"/>
</dbReference>
<evidence type="ECO:0000313" key="14">
    <source>
        <dbReference type="Proteomes" id="UP001155483"/>
    </source>
</evidence>
<evidence type="ECO:0000256" key="10">
    <source>
        <dbReference type="ARBA" id="ARBA00052219"/>
    </source>
</evidence>
<keyword evidence="14" id="KW-1185">Reference proteome</keyword>
<dbReference type="PRINTS" id="PR00371">
    <property type="entry name" value="FPNCR"/>
</dbReference>
<dbReference type="GO" id="GO:0010181">
    <property type="term" value="F:FMN binding"/>
    <property type="evidence" value="ECO:0007669"/>
    <property type="project" value="InterPro"/>
</dbReference>
<feature type="domain" description="FAD-binding FR-type" evidence="12">
    <location>
        <begin position="215"/>
        <end position="415"/>
    </location>
</feature>
<evidence type="ECO:0000256" key="4">
    <source>
        <dbReference type="ARBA" id="ARBA00022630"/>
    </source>
</evidence>
<dbReference type="InterPro" id="IPR008254">
    <property type="entry name" value="Flavodoxin/NO_synth"/>
</dbReference>
<dbReference type="InterPro" id="IPR001433">
    <property type="entry name" value="OxRdtase_FAD/NAD-bd"/>
</dbReference>
<comment type="cofactor">
    <cofactor evidence="1">
        <name>FMN</name>
        <dbReference type="ChEBI" id="CHEBI:58210"/>
    </cofactor>
</comment>
<sequence>MIASLKMKLVEEVMSSFTREELIWFNGYVAGAISAGGQVQVQEAVPAKPSVNKITIAYGTETGNAKKLATDFAAKAKKSGINAKLVSLDQYRLTDLPKEEHFLTVISTQGEGEPPAGAKKFYDHIHNNSLKLDKLKYSVLALGDTSYPLFCKAGEDVDAQLGKLGGERIANLQKCDTDYETDATIWFTQVLEGLNNQSSGTATTKAPAIKKSTGKKIYKGSIATNINLNDRGSKKETHHIEIIAEDLEYLPGDALGVIPENPAHLVAAILDLLDVDKTSSITYKNEQISTEELFRKKLNICYLPERVVSKYAGLVKQDIPVTRIGLLELLRIYPLNETIQLEDLVEVLEPIAPRLYSIASSPEAHNGEVHITVARDKFYVNDEAHYGLCSDYLSQLQADTEFEFYIHKNNQFRLPQEDKDMIMIGPGTGIAPFRSFLAHRDATGASGRNWLFFGDQHFVTDFLYQTELQNWKDTGALTNLNVAFSRDQQEKVYVQHKMLQYGQEFYEWLTNGASVYICGAKDPMSFDVEDAILQIIRQHGNKTIEEASEFISQLKEEGRFHKDVY</sequence>
<proteinExistence type="predicted"/>
<evidence type="ECO:0000256" key="3">
    <source>
        <dbReference type="ARBA" id="ARBA00012604"/>
    </source>
</evidence>
<dbReference type="InterPro" id="IPR039261">
    <property type="entry name" value="FNR_nucleotide-bd"/>
</dbReference>
<dbReference type="EC" id="1.8.1.2" evidence="3"/>
<dbReference type="InterPro" id="IPR017927">
    <property type="entry name" value="FAD-bd_FR_type"/>
</dbReference>
<dbReference type="Pfam" id="PF00667">
    <property type="entry name" value="FAD_binding_1"/>
    <property type="match status" value="1"/>
</dbReference>
<protein>
    <recommendedName>
        <fullName evidence="3">assimilatory sulfite reductase (NADPH)</fullName>
        <ecNumber evidence="3">1.8.1.2</ecNumber>
    </recommendedName>
</protein>
<keyword evidence="6" id="KW-0274">FAD</keyword>
<dbReference type="GO" id="GO:0004783">
    <property type="term" value="F:sulfite reductase (NADPH) activity"/>
    <property type="evidence" value="ECO:0007669"/>
    <property type="project" value="UniProtKB-EC"/>
</dbReference>
<keyword evidence="4" id="KW-0285">Flavoprotein</keyword>
<dbReference type="Pfam" id="PF00258">
    <property type="entry name" value="Flavodoxin_1"/>
    <property type="match status" value="1"/>
</dbReference>
<dbReference type="RefSeq" id="WP_279295045.1">
    <property type="nucleotide sequence ID" value="NZ_JAOTIF010000001.1"/>
</dbReference>
<dbReference type="Proteomes" id="UP001155483">
    <property type="component" value="Unassembled WGS sequence"/>
</dbReference>
<evidence type="ECO:0000256" key="2">
    <source>
        <dbReference type="ARBA" id="ARBA00001974"/>
    </source>
</evidence>
<dbReference type="InterPro" id="IPR017938">
    <property type="entry name" value="Riboflavin_synthase-like_b-brl"/>
</dbReference>
<dbReference type="InterPro" id="IPR001709">
    <property type="entry name" value="Flavoprot_Pyr_Nucl_cyt_Rdtase"/>
</dbReference>
<keyword evidence="9" id="KW-0028">Amino-acid biosynthesis</keyword>